<dbReference type="Pfam" id="PF26027">
    <property type="entry name" value="DUF8005"/>
    <property type="match status" value="1"/>
</dbReference>
<feature type="compositionally biased region" description="Basic and acidic residues" evidence="1">
    <location>
        <begin position="51"/>
        <end position="71"/>
    </location>
</feature>
<gene>
    <name evidence="2" type="ORF">SAMN04489842_2509</name>
</gene>
<protein>
    <submittedName>
        <fullName evidence="2">Uncharacterized protein</fullName>
    </submittedName>
</protein>
<organism evidence="2 3">
    <name type="scientific">Natronobacterium texcoconense</name>
    <dbReference type="NCBI Taxonomy" id="1095778"/>
    <lineage>
        <taxon>Archaea</taxon>
        <taxon>Methanobacteriati</taxon>
        <taxon>Methanobacteriota</taxon>
        <taxon>Stenosarchaea group</taxon>
        <taxon>Halobacteria</taxon>
        <taxon>Halobacteriales</taxon>
        <taxon>Natrialbaceae</taxon>
        <taxon>Natronobacterium</taxon>
    </lineage>
</organism>
<evidence type="ECO:0000313" key="2">
    <source>
        <dbReference type="EMBL" id="SDR14522.1"/>
    </source>
</evidence>
<dbReference type="EMBL" id="FNLC01000002">
    <property type="protein sequence ID" value="SDR14522.1"/>
    <property type="molecule type" value="Genomic_DNA"/>
</dbReference>
<dbReference type="InterPro" id="IPR058318">
    <property type="entry name" value="DUF8005"/>
</dbReference>
<accession>A0A1H1GMT2</accession>
<dbReference type="RefSeq" id="WP_090382196.1">
    <property type="nucleotide sequence ID" value="NZ_FNLC01000002.1"/>
</dbReference>
<dbReference type="OrthoDB" id="157285at2157"/>
<feature type="region of interest" description="Disordered" evidence="1">
    <location>
        <begin position="46"/>
        <end position="71"/>
    </location>
</feature>
<name>A0A1H1GMT2_NATTX</name>
<evidence type="ECO:0000256" key="1">
    <source>
        <dbReference type="SAM" id="MobiDB-lite"/>
    </source>
</evidence>
<keyword evidence="3" id="KW-1185">Reference proteome</keyword>
<evidence type="ECO:0000313" key="3">
    <source>
        <dbReference type="Proteomes" id="UP000198848"/>
    </source>
</evidence>
<proteinExistence type="predicted"/>
<dbReference type="Proteomes" id="UP000198848">
    <property type="component" value="Unassembled WGS sequence"/>
</dbReference>
<dbReference type="STRING" id="1095778.SAMN04489842_2509"/>
<dbReference type="AlphaFoldDB" id="A0A1H1GMT2"/>
<reference evidence="3" key="1">
    <citation type="submission" date="2016-10" db="EMBL/GenBank/DDBJ databases">
        <authorList>
            <person name="Varghese N."/>
            <person name="Submissions S."/>
        </authorList>
    </citation>
    <scope>NUCLEOTIDE SEQUENCE [LARGE SCALE GENOMIC DNA]</scope>
    <source>
        <strain evidence="3">DSM 24767</strain>
    </source>
</reference>
<sequence length="71" mass="8525">MSEIVPIVYYGGLFVLFFFWIYGIVSFALDLKNKIVPGIVQYRRNRKRRNTSRDSDYDTENEHTDPEEQLY</sequence>